<comment type="subcellular location">
    <subcellularLocation>
        <location evidence="1 5">Cytoplasm</location>
    </subcellularLocation>
</comment>
<evidence type="ECO:0000256" key="3">
    <source>
        <dbReference type="ARBA" id="ARBA00018111"/>
    </source>
</evidence>
<feature type="domain" description="RecX first three-helical" evidence="8">
    <location>
        <begin position="64"/>
        <end position="103"/>
    </location>
</feature>
<feature type="compositionally biased region" description="Low complexity" evidence="6">
    <location>
        <begin position="1"/>
        <end position="11"/>
    </location>
</feature>
<dbReference type="PANTHER" id="PTHR33602:SF1">
    <property type="entry name" value="REGULATORY PROTEIN RECX FAMILY PROTEIN"/>
    <property type="match status" value="1"/>
</dbReference>
<comment type="caution">
    <text evidence="9">The sequence shown here is derived from an EMBL/GenBank/DDBJ whole genome shotgun (WGS) entry which is preliminary data.</text>
</comment>
<dbReference type="RefSeq" id="WP_260170457.1">
    <property type="nucleotide sequence ID" value="NZ_BAAARH010000009.1"/>
</dbReference>
<dbReference type="Proteomes" id="UP000580797">
    <property type="component" value="Unassembled WGS sequence"/>
</dbReference>
<proteinExistence type="inferred from homology"/>
<name>A0A7W8TRM6_9MICC</name>
<feature type="compositionally biased region" description="Basic and acidic residues" evidence="6">
    <location>
        <begin position="22"/>
        <end position="49"/>
    </location>
</feature>
<dbReference type="AlphaFoldDB" id="A0A7W8TRM6"/>
<dbReference type="HAMAP" id="MF_01114">
    <property type="entry name" value="RecX"/>
    <property type="match status" value="1"/>
</dbReference>
<organism evidence="9 10">
    <name type="scientific">Neomicrococcus aestuarii</name>
    <dbReference type="NCBI Taxonomy" id="556325"/>
    <lineage>
        <taxon>Bacteria</taxon>
        <taxon>Bacillati</taxon>
        <taxon>Actinomycetota</taxon>
        <taxon>Actinomycetes</taxon>
        <taxon>Micrococcales</taxon>
        <taxon>Micrococcaceae</taxon>
        <taxon>Neomicrococcus</taxon>
    </lineage>
</organism>
<evidence type="ECO:0000256" key="4">
    <source>
        <dbReference type="ARBA" id="ARBA00022490"/>
    </source>
</evidence>
<dbReference type="InterPro" id="IPR053926">
    <property type="entry name" value="RecX_HTH_1st"/>
</dbReference>
<dbReference type="InterPro" id="IPR036388">
    <property type="entry name" value="WH-like_DNA-bd_sf"/>
</dbReference>
<dbReference type="Pfam" id="PF21982">
    <property type="entry name" value="RecX_HTH1"/>
    <property type="match status" value="1"/>
</dbReference>
<evidence type="ECO:0000259" key="7">
    <source>
        <dbReference type="Pfam" id="PF02631"/>
    </source>
</evidence>
<dbReference type="InterPro" id="IPR003783">
    <property type="entry name" value="Regulatory_RecX"/>
</dbReference>
<evidence type="ECO:0000256" key="5">
    <source>
        <dbReference type="HAMAP-Rule" id="MF_01114"/>
    </source>
</evidence>
<dbReference type="PANTHER" id="PTHR33602">
    <property type="entry name" value="REGULATORY PROTEIN RECX FAMILY PROTEIN"/>
    <property type="match status" value="1"/>
</dbReference>
<dbReference type="InterPro" id="IPR053924">
    <property type="entry name" value="RecX_HTH_2nd"/>
</dbReference>
<comment type="function">
    <text evidence="5">Modulates RecA activity.</text>
</comment>
<dbReference type="Gene3D" id="1.10.10.10">
    <property type="entry name" value="Winged helix-like DNA-binding domain superfamily/Winged helix DNA-binding domain"/>
    <property type="match status" value="2"/>
</dbReference>
<reference evidence="9 10" key="1">
    <citation type="submission" date="2020-08" db="EMBL/GenBank/DDBJ databases">
        <title>Sequencing the genomes of 1000 actinobacteria strains.</title>
        <authorList>
            <person name="Klenk H.-P."/>
        </authorList>
    </citation>
    <scope>NUCLEOTIDE SEQUENCE [LARGE SCALE GENOMIC DNA]</scope>
    <source>
        <strain evidence="9 10">DSM 105783</strain>
    </source>
</reference>
<dbReference type="Pfam" id="PF02631">
    <property type="entry name" value="RecX_HTH2"/>
    <property type="match status" value="1"/>
</dbReference>
<evidence type="ECO:0000259" key="8">
    <source>
        <dbReference type="Pfam" id="PF21982"/>
    </source>
</evidence>
<accession>A0A7W8TRM6</accession>
<evidence type="ECO:0000313" key="9">
    <source>
        <dbReference type="EMBL" id="MBB5511632.1"/>
    </source>
</evidence>
<gene>
    <name evidence="5" type="primary">recX</name>
    <name evidence="9" type="ORF">HD598_000319</name>
</gene>
<evidence type="ECO:0000313" key="10">
    <source>
        <dbReference type="Proteomes" id="UP000580797"/>
    </source>
</evidence>
<dbReference type="GO" id="GO:0005737">
    <property type="term" value="C:cytoplasm"/>
    <property type="evidence" value="ECO:0007669"/>
    <property type="project" value="UniProtKB-SubCell"/>
</dbReference>
<dbReference type="GO" id="GO:0006282">
    <property type="term" value="P:regulation of DNA repair"/>
    <property type="evidence" value="ECO:0007669"/>
    <property type="project" value="UniProtKB-UniRule"/>
</dbReference>
<sequence length="229" mass="26182">MAKSKSSGGNRSSKRRASGRWSQERADDAMDRDYAVDRDDAVNRDKLDGVEPEPMSPERAERFARNIVLQQLTASMKSRKQLADKLADKDVPEDIITKVLDRMEEVHLVNDESFAELWVESRHGNRKLGKRSLQRELRDKGIHEELAQKALEAVTDEDERAACHELVQKKLGVSSPEESARIEIDDSASWDVRRTQMKERDKQVRRLVSMLMRKGYNGSLAMAVVSEYV</sequence>
<dbReference type="EMBL" id="JACHDR010000001">
    <property type="protein sequence ID" value="MBB5511632.1"/>
    <property type="molecule type" value="Genomic_DNA"/>
</dbReference>
<evidence type="ECO:0000256" key="1">
    <source>
        <dbReference type="ARBA" id="ARBA00004496"/>
    </source>
</evidence>
<comment type="similarity">
    <text evidence="2 5">Belongs to the RecX family.</text>
</comment>
<feature type="domain" description="RecX second three-helical" evidence="7">
    <location>
        <begin position="110"/>
        <end position="151"/>
    </location>
</feature>
<evidence type="ECO:0000256" key="2">
    <source>
        <dbReference type="ARBA" id="ARBA00009695"/>
    </source>
</evidence>
<protein>
    <recommendedName>
        <fullName evidence="3 5">Regulatory protein RecX</fullName>
    </recommendedName>
</protein>
<feature type="region of interest" description="Disordered" evidence="6">
    <location>
        <begin position="1"/>
        <end position="61"/>
    </location>
</feature>
<evidence type="ECO:0000256" key="6">
    <source>
        <dbReference type="SAM" id="MobiDB-lite"/>
    </source>
</evidence>
<keyword evidence="4 5" id="KW-0963">Cytoplasm</keyword>